<reference evidence="3 4" key="1">
    <citation type="submission" date="2018-09" db="EMBL/GenBank/DDBJ databases">
        <title>YIM 75507 draft genome.</title>
        <authorList>
            <person name="Tang S."/>
            <person name="Feng Y."/>
        </authorList>
    </citation>
    <scope>NUCLEOTIDE SEQUENCE [LARGE SCALE GENOMIC DNA]</scope>
    <source>
        <strain evidence="3 4">YIM 75507</strain>
    </source>
</reference>
<accession>A0A3A4BNU6</accession>
<dbReference type="InterPro" id="IPR029069">
    <property type="entry name" value="HotDog_dom_sf"/>
</dbReference>
<gene>
    <name evidence="3" type="ORF">D5H75_14805</name>
</gene>
<dbReference type="OrthoDB" id="9799036at2"/>
<dbReference type="PANTHER" id="PTHR31793:SF27">
    <property type="entry name" value="NOVEL THIOESTERASE SUPERFAMILY DOMAIN AND SAPOSIN A-TYPE DOMAIN CONTAINING PROTEIN (0610012H03RIK)"/>
    <property type="match status" value="1"/>
</dbReference>
<dbReference type="CDD" id="cd00586">
    <property type="entry name" value="4HBT"/>
    <property type="match status" value="1"/>
</dbReference>
<keyword evidence="4" id="KW-1185">Reference proteome</keyword>
<dbReference type="RefSeq" id="WP_119926994.1">
    <property type="nucleotide sequence ID" value="NZ_QZEY01000004.1"/>
</dbReference>
<dbReference type="InterPro" id="IPR050563">
    <property type="entry name" value="4-hydroxybenzoyl-CoA_TE"/>
</dbReference>
<evidence type="ECO:0000256" key="1">
    <source>
        <dbReference type="ARBA" id="ARBA00005953"/>
    </source>
</evidence>
<evidence type="ECO:0000256" key="2">
    <source>
        <dbReference type="ARBA" id="ARBA00022801"/>
    </source>
</evidence>
<evidence type="ECO:0000313" key="3">
    <source>
        <dbReference type="EMBL" id="RJL32744.1"/>
    </source>
</evidence>
<dbReference type="SUPFAM" id="SSF54637">
    <property type="entry name" value="Thioesterase/thiol ester dehydrase-isomerase"/>
    <property type="match status" value="1"/>
</dbReference>
<comment type="caution">
    <text evidence="3">The sequence shown here is derived from an EMBL/GenBank/DDBJ whole genome shotgun (WGS) entry which is preliminary data.</text>
</comment>
<dbReference type="Pfam" id="PF13279">
    <property type="entry name" value="4HBT_2"/>
    <property type="match status" value="1"/>
</dbReference>
<dbReference type="EMBL" id="QZEY01000004">
    <property type="protein sequence ID" value="RJL32744.1"/>
    <property type="molecule type" value="Genomic_DNA"/>
</dbReference>
<evidence type="ECO:0000313" key="4">
    <source>
        <dbReference type="Proteomes" id="UP000265768"/>
    </source>
</evidence>
<name>A0A3A4BNU6_9ACTN</name>
<organism evidence="3 4">
    <name type="scientific">Bailinhaonella thermotolerans</name>
    <dbReference type="NCBI Taxonomy" id="1070861"/>
    <lineage>
        <taxon>Bacteria</taxon>
        <taxon>Bacillati</taxon>
        <taxon>Actinomycetota</taxon>
        <taxon>Actinomycetes</taxon>
        <taxon>Streptosporangiales</taxon>
        <taxon>Streptosporangiaceae</taxon>
        <taxon>Bailinhaonella</taxon>
    </lineage>
</organism>
<dbReference type="Proteomes" id="UP000265768">
    <property type="component" value="Unassembled WGS sequence"/>
</dbReference>
<proteinExistence type="inferred from homology"/>
<dbReference type="AlphaFoldDB" id="A0A3A4BNU6"/>
<comment type="similarity">
    <text evidence="1">Belongs to the 4-hydroxybenzoyl-CoA thioesterase family.</text>
</comment>
<keyword evidence="2" id="KW-0378">Hydrolase</keyword>
<dbReference type="PANTHER" id="PTHR31793">
    <property type="entry name" value="4-HYDROXYBENZOYL-COA THIOESTERASE FAMILY MEMBER"/>
    <property type="match status" value="1"/>
</dbReference>
<dbReference type="GO" id="GO:0047617">
    <property type="term" value="F:fatty acyl-CoA hydrolase activity"/>
    <property type="evidence" value="ECO:0007669"/>
    <property type="project" value="TreeGrafter"/>
</dbReference>
<dbReference type="Gene3D" id="3.10.129.10">
    <property type="entry name" value="Hotdog Thioesterase"/>
    <property type="match status" value="1"/>
</dbReference>
<protein>
    <submittedName>
        <fullName evidence="3">Acyl-CoA thioesterase</fullName>
    </submittedName>
</protein>
<sequence length="144" mass="16055">MTAATPPNGDYAHWHDVPTRWNDNDSYGHVNNVIHYAAMDTAINTWLITEAGLDIHRGPAVGMCVESRCTYKAEATFPEVIRVGLRVGRLGRSSVRWELGLHRSSDGVLIAEGDFTHVFCDRVTRRPVPIEGPMRAAMERLVIS</sequence>